<dbReference type="GO" id="GO:0008270">
    <property type="term" value="F:zinc ion binding"/>
    <property type="evidence" value="ECO:0007669"/>
    <property type="project" value="UniProtKB-KW"/>
</dbReference>
<evidence type="ECO:0000256" key="1">
    <source>
        <dbReference type="ARBA" id="ARBA00022723"/>
    </source>
</evidence>
<dbReference type="Pfam" id="PF13639">
    <property type="entry name" value="zf-RING_2"/>
    <property type="match status" value="1"/>
</dbReference>
<keyword evidence="1" id="KW-0479">Metal-binding</keyword>
<dbReference type="PROSITE" id="PS50271">
    <property type="entry name" value="ZF_UBP"/>
    <property type="match status" value="1"/>
</dbReference>
<dbReference type="GO" id="GO:0016567">
    <property type="term" value="P:protein ubiquitination"/>
    <property type="evidence" value="ECO:0007669"/>
    <property type="project" value="TreeGrafter"/>
</dbReference>
<dbReference type="InterPro" id="IPR047243">
    <property type="entry name" value="RING-H2_BRAP2"/>
</dbReference>
<dbReference type="RefSeq" id="XP_002671025.1">
    <property type="nucleotide sequence ID" value="XM_002670979.1"/>
</dbReference>
<dbReference type="InterPro" id="IPR001841">
    <property type="entry name" value="Znf_RING"/>
</dbReference>
<sequence>MLSTNKTNSSSSSSSSDKKKKKNKKKEAVQSSSASASSSSSTTTTQTLDINALSQSTKEELIENYYEPKHIFFSSGNPNVELITGIIKLYKHGTPRSFTNAVNENIQGDDFNTVPRSAEKRPMASNLLNVVDSVNNSAISEEGPSEDELFGLMSGMEQDELPEERSRLVSILAVPSFISIADFFEFIACFECNIEKTRILRDESPNKYMVLLQFDEQRNADSFFVQYNGRPFNSLDPEHCKIVFVKSVEFTSRPDMMGSHLDIQSSKDMFIVGSCNDPQLHTGSNATSPNTNTETQCTEPECKDHGHSEDEKRYELPTCPVCLDRLDSGASGIITTVCNHQFHCNCLTKWGDGNCPVCRYTEQITTELKCGECGCESNLWICLTCGVVGCGRYEKGHAMEHFLQTNHTYAMEHNSQRVWDYTGDGYVHRLVAGNTEGKLIEISHPNQKEAMREATELLEAQYNSKLDSFLNEYNQLLSQQLTSQRVYFENKLAGLEKDKDKQIESLINELQTYRQNTQKMTNKVQKTQKKAEKEKEETEFLKELNKTLINNQKQYEIKIEKSEENYKKLLEKKDAKIRDLEEQVQDMMSHFSTQDQIEKNPEMKNATIRAIGGQSSSGSSSDKPKKKKK</sequence>
<dbReference type="EMBL" id="GG738909">
    <property type="protein sequence ID" value="EFC38281.1"/>
    <property type="molecule type" value="Genomic_DNA"/>
</dbReference>
<evidence type="ECO:0000256" key="4">
    <source>
        <dbReference type="PROSITE-ProRule" id="PRU00502"/>
    </source>
</evidence>
<dbReference type="GO" id="GO:0061630">
    <property type="term" value="F:ubiquitin protein ligase activity"/>
    <property type="evidence" value="ECO:0007669"/>
    <property type="project" value="TreeGrafter"/>
</dbReference>
<dbReference type="PROSITE" id="PS50089">
    <property type="entry name" value="ZF_RING_2"/>
    <property type="match status" value="1"/>
</dbReference>
<dbReference type="CDD" id="cd16457">
    <property type="entry name" value="RING-H2_BRAP2"/>
    <property type="match status" value="1"/>
</dbReference>
<dbReference type="InParanoid" id="D2VY05"/>
<dbReference type="PANTHER" id="PTHR24007">
    <property type="entry name" value="BRCA1-ASSOCIATED PROTEIN"/>
    <property type="match status" value="1"/>
</dbReference>
<dbReference type="PANTHER" id="PTHR24007:SF7">
    <property type="entry name" value="BRCA1-ASSOCIATED PROTEIN"/>
    <property type="match status" value="1"/>
</dbReference>
<evidence type="ECO:0000256" key="5">
    <source>
        <dbReference type="SAM" id="MobiDB-lite"/>
    </source>
</evidence>
<dbReference type="AlphaFoldDB" id="D2VY05"/>
<evidence type="ECO:0000259" key="6">
    <source>
        <dbReference type="PROSITE" id="PS50089"/>
    </source>
</evidence>
<evidence type="ECO:0000313" key="8">
    <source>
        <dbReference type="EMBL" id="EFC38281.1"/>
    </source>
</evidence>
<dbReference type="FunCoup" id="D2VY05">
    <property type="interactions" value="640"/>
</dbReference>
<dbReference type="Pfam" id="PF07576">
    <property type="entry name" value="BRAP2"/>
    <property type="match status" value="1"/>
</dbReference>
<organism evidence="9">
    <name type="scientific">Naegleria gruberi</name>
    <name type="common">Amoeba</name>
    <dbReference type="NCBI Taxonomy" id="5762"/>
    <lineage>
        <taxon>Eukaryota</taxon>
        <taxon>Discoba</taxon>
        <taxon>Heterolobosea</taxon>
        <taxon>Tetramitia</taxon>
        <taxon>Eutetramitia</taxon>
        <taxon>Vahlkampfiidae</taxon>
        <taxon>Naegleria</taxon>
    </lineage>
</organism>
<protein>
    <submittedName>
        <fullName evidence="8">BRCA1 associated protein</fullName>
    </submittedName>
</protein>
<dbReference type="eggNOG" id="KOG0804">
    <property type="taxonomic scope" value="Eukaryota"/>
</dbReference>
<feature type="domain" description="UBP-type" evidence="7">
    <location>
        <begin position="353"/>
        <end position="446"/>
    </location>
</feature>
<gene>
    <name evidence="8" type="ORF">NAEGRDRAFT_81654</name>
</gene>
<dbReference type="GO" id="GO:0005737">
    <property type="term" value="C:cytoplasm"/>
    <property type="evidence" value="ECO:0007669"/>
    <property type="project" value="TreeGrafter"/>
</dbReference>
<evidence type="ECO:0000313" key="9">
    <source>
        <dbReference type="Proteomes" id="UP000006671"/>
    </source>
</evidence>
<dbReference type="SMART" id="SM00184">
    <property type="entry name" value="RING"/>
    <property type="match status" value="1"/>
</dbReference>
<feature type="compositionally biased region" description="Low complexity" evidence="5">
    <location>
        <begin position="30"/>
        <end position="46"/>
    </location>
</feature>
<feature type="domain" description="RING-type" evidence="6">
    <location>
        <begin position="319"/>
        <end position="359"/>
    </location>
</feature>
<evidence type="ECO:0000259" key="7">
    <source>
        <dbReference type="PROSITE" id="PS50271"/>
    </source>
</evidence>
<dbReference type="GO" id="GO:0007265">
    <property type="term" value="P:Ras protein signal transduction"/>
    <property type="evidence" value="ECO:0007669"/>
    <property type="project" value="TreeGrafter"/>
</dbReference>
<evidence type="ECO:0000256" key="2">
    <source>
        <dbReference type="ARBA" id="ARBA00022771"/>
    </source>
</evidence>
<reference evidence="8 9" key="1">
    <citation type="journal article" date="2010" name="Cell">
        <title>The genome of Naegleria gruberi illuminates early eukaryotic versatility.</title>
        <authorList>
            <person name="Fritz-Laylin L.K."/>
            <person name="Prochnik S.E."/>
            <person name="Ginger M.L."/>
            <person name="Dacks J.B."/>
            <person name="Carpenter M.L."/>
            <person name="Field M.C."/>
            <person name="Kuo A."/>
            <person name="Paredez A."/>
            <person name="Chapman J."/>
            <person name="Pham J."/>
            <person name="Shu S."/>
            <person name="Neupane R."/>
            <person name="Cipriano M."/>
            <person name="Mancuso J."/>
            <person name="Tu H."/>
            <person name="Salamov A."/>
            <person name="Lindquist E."/>
            <person name="Shapiro H."/>
            <person name="Lucas S."/>
            <person name="Grigoriev I.V."/>
            <person name="Cande W.Z."/>
            <person name="Fulton C."/>
            <person name="Rokhsar D.S."/>
            <person name="Dawson S.C."/>
        </authorList>
    </citation>
    <scope>NUCLEOTIDE SEQUENCE [LARGE SCALE GENOMIC DNA]</scope>
    <source>
        <strain evidence="8 9">NEG-M</strain>
    </source>
</reference>
<feature type="region of interest" description="Disordered" evidence="5">
    <location>
        <begin position="1"/>
        <end position="46"/>
    </location>
</feature>
<evidence type="ECO:0000256" key="3">
    <source>
        <dbReference type="ARBA" id="ARBA00022833"/>
    </source>
</evidence>
<accession>D2VY05</accession>
<dbReference type="CDD" id="cd12437">
    <property type="entry name" value="RRM_BRAP2_like"/>
    <property type="match status" value="1"/>
</dbReference>
<keyword evidence="9" id="KW-1185">Reference proteome</keyword>
<dbReference type="GeneID" id="8857794"/>
<keyword evidence="2 4" id="KW-0863">Zinc-finger</keyword>
<feature type="region of interest" description="Disordered" evidence="5">
    <location>
        <begin position="589"/>
        <end position="629"/>
    </location>
</feature>
<dbReference type="Proteomes" id="UP000006671">
    <property type="component" value="Unassembled WGS sequence"/>
</dbReference>
<dbReference type="OMA" id="RFNSIEP"/>
<dbReference type="OrthoDB" id="273556at2759"/>
<dbReference type="Gene3D" id="3.30.40.10">
    <property type="entry name" value="Zinc/RING finger domain, C3HC4 (zinc finger)"/>
    <property type="match status" value="2"/>
</dbReference>
<proteinExistence type="predicted"/>
<dbReference type="KEGG" id="ngr:NAEGRDRAFT_81654"/>
<dbReference type="SUPFAM" id="SSF57850">
    <property type="entry name" value="RING/U-box"/>
    <property type="match status" value="1"/>
</dbReference>
<dbReference type="InterPro" id="IPR011422">
    <property type="entry name" value="BRAP2/ETP1_RRM"/>
</dbReference>
<dbReference type="InterPro" id="IPR013083">
    <property type="entry name" value="Znf_RING/FYVE/PHD"/>
</dbReference>
<dbReference type="InterPro" id="IPR001607">
    <property type="entry name" value="Znf_UBP"/>
</dbReference>
<dbReference type="SMART" id="SM00290">
    <property type="entry name" value="ZnF_UBP"/>
    <property type="match status" value="1"/>
</dbReference>
<keyword evidence="3" id="KW-0862">Zinc</keyword>
<name>D2VY05_NAEGR</name>
<dbReference type="Pfam" id="PF02148">
    <property type="entry name" value="zf-UBP"/>
    <property type="match status" value="1"/>
</dbReference>
<dbReference type="VEuPathDB" id="AmoebaDB:NAEGRDRAFT_81654"/>
<feature type="compositionally biased region" description="Low complexity" evidence="5">
    <location>
        <begin position="1"/>
        <end position="15"/>
    </location>
</feature>
<dbReference type="STRING" id="5762.D2VY05"/>